<keyword evidence="7" id="KW-0663">Pyridoxal phosphate</keyword>
<dbReference type="HAMAP" id="MF_01642">
    <property type="entry name" value="DapL_aminotrans_1"/>
    <property type="match status" value="1"/>
</dbReference>
<comment type="pathway">
    <text evidence="2">Amino-acid biosynthesis; L-lysine biosynthesis via DAP pathway; LL-2,6-diaminopimelate from (S)-tetrahydrodipicolinate (aminotransferase route): step 1/1.</text>
</comment>
<dbReference type="RefSeq" id="WP_284154230.1">
    <property type="nucleotide sequence ID" value="NZ_AP025516.1"/>
</dbReference>
<dbReference type="Proteomes" id="UP000830055">
    <property type="component" value="Chromosome"/>
</dbReference>
<gene>
    <name evidence="11" type="ORF">DPPLL_15600</name>
</gene>
<dbReference type="Gene3D" id="3.40.640.10">
    <property type="entry name" value="Type I PLP-dependent aspartate aminotransferase-like (Major domain)"/>
    <property type="match status" value="1"/>
</dbReference>
<comment type="cofactor">
    <cofactor evidence="1">
        <name>pyridoxal 5'-phosphate</name>
        <dbReference type="ChEBI" id="CHEBI:597326"/>
    </cofactor>
</comment>
<evidence type="ECO:0000256" key="7">
    <source>
        <dbReference type="ARBA" id="ARBA00022898"/>
    </source>
</evidence>
<dbReference type="SUPFAM" id="SSF53383">
    <property type="entry name" value="PLP-dependent transferases"/>
    <property type="match status" value="1"/>
</dbReference>
<dbReference type="InterPro" id="IPR019942">
    <property type="entry name" value="DapL/ALD1"/>
</dbReference>
<dbReference type="Gene3D" id="3.90.1150.10">
    <property type="entry name" value="Aspartate Aminotransferase, domain 1"/>
    <property type="match status" value="1"/>
</dbReference>
<dbReference type="InterPro" id="IPR015422">
    <property type="entry name" value="PyrdxlP-dep_Trfase_small"/>
</dbReference>
<dbReference type="NCBIfam" id="TIGR03542">
    <property type="entry name" value="DAPAT_plant"/>
    <property type="match status" value="1"/>
</dbReference>
<dbReference type="Pfam" id="PF00155">
    <property type="entry name" value="Aminotran_1_2"/>
    <property type="match status" value="1"/>
</dbReference>
<sequence length="407" mass="45510">MITINEHYKKLQASYLFSDIARRVATYQQNHPDQRIIKLGIGDVTKPLPPACIQAFHQAVEEMGKEETFRGYGPEQGYPFLREAIAAQDFQARGADIAADEIFISDGAKCDTGNIQEIFGTDIVIAIPDPVYPVYLDTNVMAGRTGVYRDGRYDGIVYLESRKDNQFIPDLPQTPVDLIYLCFPNNPTGSTISREALQVWVDYARQNKALILFDAAYEAFIRDPALPKSIYELPGAREVAIEFRSFSKSGGFTGTRCAYTVVPKDCRAFDHQGNEQPVHPLWNRRHSTKFNGVSYPVQRAAAALYTDEGKKQAATLVDYYMGNAALIRSEITALGYDCVGGDHSPYIWIDSRTDSWQFFDRLLEQAGVVCTPGSGFGRCGAGYIRLSAFNSRENVEQALQRIRESLS</sequence>
<evidence type="ECO:0000259" key="10">
    <source>
        <dbReference type="Pfam" id="PF00155"/>
    </source>
</evidence>
<evidence type="ECO:0000256" key="9">
    <source>
        <dbReference type="NCBIfam" id="TIGR03542"/>
    </source>
</evidence>
<proteinExistence type="inferred from homology"/>
<dbReference type="InterPro" id="IPR015424">
    <property type="entry name" value="PyrdxlP-dep_Trfase"/>
</dbReference>
<dbReference type="PANTHER" id="PTHR43144">
    <property type="entry name" value="AMINOTRANSFERASE"/>
    <property type="match status" value="1"/>
</dbReference>
<evidence type="ECO:0000256" key="6">
    <source>
        <dbReference type="ARBA" id="ARBA00022679"/>
    </source>
</evidence>
<dbReference type="EC" id="2.6.1.83" evidence="3 9"/>
<dbReference type="CDD" id="cd00609">
    <property type="entry name" value="AAT_like"/>
    <property type="match status" value="1"/>
</dbReference>
<evidence type="ECO:0000256" key="1">
    <source>
        <dbReference type="ARBA" id="ARBA00001933"/>
    </source>
</evidence>
<reference evidence="11 12" key="1">
    <citation type="submission" date="2022-01" db="EMBL/GenBank/DDBJ databases">
        <title>Desulfofustis limnae sp. nov., a novel mesophilic sulfate-reducing bacterium isolated from marsh soil.</title>
        <authorList>
            <person name="Watanabe M."/>
            <person name="Takahashi A."/>
            <person name="Kojima H."/>
            <person name="Fukui M."/>
        </authorList>
    </citation>
    <scope>NUCLEOTIDE SEQUENCE [LARGE SCALE GENOMIC DNA]</scope>
    <source>
        <strain evidence="11 12">PPLL</strain>
    </source>
</reference>
<organism evidence="11 12">
    <name type="scientific">Desulfofustis limnaeus</name>
    <dbReference type="NCBI Taxonomy" id="2740163"/>
    <lineage>
        <taxon>Bacteria</taxon>
        <taxon>Pseudomonadati</taxon>
        <taxon>Thermodesulfobacteriota</taxon>
        <taxon>Desulfobulbia</taxon>
        <taxon>Desulfobulbales</taxon>
        <taxon>Desulfocapsaceae</taxon>
        <taxon>Desulfofustis</taxon>
    </lineage>
</organism>
<evidence type="ECO:0000313" key="12">
    <source>
        <dbReference type="Proteomes" id="UP000830055"/>
    </source>
</evidence>
<keyword evidence="5 11" id="KW-0032">Aminotransferase</keyword>
<name>A0ABM7W878_9BACT</name>
<feature type="domain" description="Aminotransferase class I/classII large" evidence="10">
    <location>
        <begin position="36"/>
        <end position="402"/>
    </location>
</feature>
<evidence type="ECO:0000256" key="4">
    <source>
        <dbReference type="ARBA" id="ARBA00018052"/>
    </source>
</evidence>
<keyword evidence="12" id="KW-1185">Reference proteome</keyword>
<accession>A0ABM7W878</accession>
<dbReference type="InterPro" id="IPR015421">
    <property type="entry name" value="PyrdxlP-dep_Trfase_major"/>
</dbReference>
<dbReference type="EMBL" id="AP025516">
    <property type="protein sequence ID" value="BDD87195.1"/>
    <property type="molecule type" value="Genomic_DNA"/>
</dbReference>
<evidence type="ECO:0000313" key="11">
    <source>
        <dbReference type="EMBL" id="BDD87195.1"/>
    </source>
</evidence>
<dbReference type="InterPro" id="IPR004839">
    <property type="entry name" value="Aminotransferase_I/II_large"/>
</dbReference>
<evidence type="ECO:0000256" key="5">
    <source>
        <dbReference type="ARBA" id="ARBA00022576"/>
    </source>
</evidence>
<keyword evidence="6" id="KW-0808">Transferase</keyword>
<evidence type="ECO:0000256" key="8">
    <source>
        <dbReference type="ARBA" id="ARBA00051934"/>
    </source>
</evidence>
<comment type="catalytic activity">
    <reaction evidence="8">
        <text>(2S,6S)-2,6-diaminopimelate + 2-oxoglutarate = (S)-2,3,4,5-tetrahydrodipicolinate + L-glutamate + H2O + H(+)</text>
        <dbReference type="Rhea" id="RHEA:23988"/>
        <dbReference type="ChEBI" id="CHEBI:15377"/>
        <dbReference type="ChEBI" id="CHEBI:15378"/>
        <dbReference type="ChEBI" id="CHEBI:16810"/>
        <dbReference type="ChEBI" id="CHEBI:16845"/>
        <dbReference type="ChEBI" id="CHEBI:29985"/>
        <dbReference type="ChEBI" id="CHEBI:57609"/>
        <dbReference type="EC" id="2.6.1.83"/>
    </reaction>
</comment>
<evidence type="ECO:0000256" key="3">
    <source>
        <dbReference type="ARBA" id="ARBA00013138"/>
    </source>
</evidence>
<evidence type="ECO:0000256" key="2">
    <source>
        <dbReference type="ARBA" id="ARBA00004982"/>
    </source>
</evidence>
<dbReference type="GO" id="GO:0008483">
    <property type="term" value="F:transaminase activity"/>
    <property type="evidence" value="ECO:0007669"/>
    <property type="project" value="UniProtKB-KW"/>
</dbReference>
<protein>
    <recommendedName>
        <fullName evidence="4 9">LL-diaminopimelate aminotransferase</fullName>
        <ecNumber evidence="3 9">2.6.1.83</ecNumber>
    </recommendedName>
</protein>